<evidence type="ECO:0000256" key="2">
    <source>
        <dbReference type="ARBA" id="ARBA00004792"/>
    </source>
</evidence>
<dbReference type="PANTHER" id="PTHR43775:SF37">
    <property type="entry name" value="SI:DKEY-61P9.11"/>
    <property type="match status" value="1"/>
</dbReference>
<dbReference type="PROSITE" id="PS50075">
    <property type="entry name" value="CARRIER"/>
    <property type="match status" value="7"/>
</dbReference>
<comment type="caution">
    <text evidence="8">Lacks conserved residue(s) required for the propagation of feature annotation.</text>
</comment>
<evidence type="ECO:0000256" key="6">
    <source>
        <dbReference type="ARBA" id="ARBA00022679"/>
    </source>
</evidence>
<dbReference type="InterPro" id="IPR054514">
    <property type="entry name" value="RhiE-like_linker"/>
</dbReference>
<feature type="domain" description="PKS/mFAS DH" evidence="12">
    <location>
        <begin position="2567"/>
        <end position="2854"/>
    </location>
</feature>
<feature type="domain" description="Carrier" evidence="10">
    <location>
        <begin position="784"/>
        <end position="858"/>
    </location>
</feature>
<dbReference type="InterPro" id="IPR050091">
    <property type="entry name" value="PKS_NRPS_Biosynth_Enz"/>
</dbReference>
<dbReference type="Pfam" id="PF08659">
    <property type="entry name" value="KR"/>
    <property type="match status" value="2"/>
</dbReference>
<dbReference type="InterPro" id="IPR042104">
    <property type="entry name" value="PKS_dehydratase_sf"/>
</dbReference>
<feature type="region of interest" description="N-terminal hotdog fold" evidence="8">
    <location>
        <begin position="4082"/>
        <end position="4212"/>
    </location>
</feature>
<evidence type="ECO:0000256" key="9">
    <source>
        <dbReference type="SAM" id="Coils"/>
    </source>
</evidence>
<dbReference type="Pfam" id="PF22336">
    <property type="entry name" value="RhiE-like_linker"/>
    <property type="match status" value="3"/>
</dbReference>
<dbReference type="SMART" id="SM00826">
    <property type="entry name" value="PKS_DH"/>
    <property type="match status" value="2"/>
</dbReference>
<sequence length="4865" mass="542426">MKDFLQYILYEVKNKRLAKIDAKDLIRQLQTQVISAKSDFIHPLLHQNISDLSSQRFSSTFTGQEFFFADHVVQGKRILPGVAYLEMAREAVKQAIGDLEEDKTQLKIKNIVWSRPITVEEQPVKVNIELYPEDNGEITYEVSSESEKAGIEPVVHSQGIAVLSSAWKAPTLDLKELEAHCNQSLSSSQFYQAYSAMGIDYGPGHRGIVTAYIGSGQVLAKLSLPSTITTMQDQFVLHPSLMDSALQASLGLMMGDSTRPLKLALPFALQEIEIFGNCSLTMWALIRYSEGSKAGDNVQKLDIDLCDEIGNVCVRMKGFTSRMLEGEVGTIGSSETIETLRLTPCWKEQTAVQEAVLPDYVQHVVVLCEPDGVTLESIKTQMRGVHCLVLQSKENSIEERFQTYAVQIFEEIQSILKERLTGKALVQIVVCTENEQQLFFGLSGLLKTAQLENPKLIGQLIGVDRWTNSEEIIEKLKENCQSPFENQIQYQEEKRLVSGWREVEASQEEVGIPWKDQGIYLITGGAGGLGLIFANDIAHKVKNVSLILTGRSPLREDKQEKIKELEQVGVRIEYKQIDVTQKQAVSDLIDSVQKQYGRLDGIIHGAGVNRDNFIIKKTRDEFLKVLSPKVTGLVNLDQASRNLNLDFFVLFSSIAGSLGNLGQADYATANAFMDVYARYRNTLVDAKQRQGQTLSINWPLWKEGGMHVDEETEKMMMQSMGMIAMKTPTGIRALYQGLASGKEQVMVMEGKLARMKQKLLMTTYNTQQSKVSATTEVNMGNILDNVQNVLLQAVSKLLKVKSEDIDVDADLSEYGFDSITFTEFANQLNQEYNLELTPTIFFEYPTLHSFAEYLVEEHQAVFKVEPEIVPIASDSTRGTDMGNILDNVQTVLLQAVSKLLKVKSEDVDVEADLSEYGFDSIAFTEFANQLNQEYSLELTPTIFFEYPTLHSFAEYLVEEHQAVFKVEPEIVPIASDSTRGTDMGNILDNVQAVLLQAVSKLLKVKSEDVDADADLSEYGFDSITFTEFANQLNQEYSLELTPTIFFEYPTLHSFAEYLVEEHQAVLKTKMGVQIKAEPPVQVKEEEVEEILFSVRKKRSRFARMVTAPTLEAANSSKPDTISPEPIAIVGISGIFPMAKDVNDFWKNLTEGKDCITEIPKERWDWREYYGDPKQDRNKTNAKWGGFIDGIDEFDPLFFGISPKEAEFMDPQQRLLMTYVWKAIEDAGYSAQSLSGTNTGIFVGTTGTGYMQLVFQANRTIEGYFNTGIVPSVGPNRMSYFLNVHGPSEPIETACSSSLIAIHRAVSAIENGTCEMAIVGGVNTIMMPEVHISFNKAGMLSEDGRCKTFSDKANGYVRGEGAGMVFLKKLKDAEQAGDHIYGIIRGSAENHGGHANSLTAPNPKAQAQVLKAAYTKAGIDPRTVTYIEAHGTGTKLGDPIEVNGLKMAFQELYETSGYAQVAGRHCGLGSVKSNVGHLELSAGIAGVIKVLLQLKNKTLVKTLHCDTLNPYINLDNSPFYIVQETQEWKALKDAYGNDLPRRAGVSSFGFGGANAHIVFEEYVPKIQARSEMIINSQNPAMIVLSAKNEEQLQEQARQLLTAIQEQKFSDADLADIAYTLQVGRDAMEERLAMIVKTTKELEAKLKNFVEGKESIEDLYLGQVRRNKEAFAVFAADEDMAKTIDAWFTKRKYGKLLELWVKGLVLDWNKLYGDSKPQRISLPTYPFARERYWVPEVEPINTTSPAIATSINPLLYQSTSNFSEQSFGSAFTGQELFAADPVMKGEDFRLNAADDITIQPQEHLKVLTNTDAETLKSASIDQLKVLLEGVTKIPANRLDADAHFEELGLDSIMISILNQKIEQWIGKLDATMFFKYNTIRTLGAYLVKAYPDAVSALVSKANVPTLPQHHRSQTKEIPTMVSTYSAKPWERQVSSSVPDTHPWADIAIIGLAGRYPQAATLDQFWKNLYDGKDCIEEIPPQRWSLDGFFEPDRAKAAASGLSYSKWGGFLEGIDYFDPLFFNILPRDAMLMDPQERLFLEVAWECLEDAGYTRKSLREDGYGNQIGVFVGATFNNYQLLAAESAVRAKQELYPAYSQMFSIANRVSFVMNLTGPSLTVDTACSSSLYAIHLACESIRSGQSRMAIAGGANLSLHPSKYILLSQGQFNASDGRCRAFCEGGTGYVPAEAVGAVFLKPLQDAIKDQDIIYGVIKGSATSHAGKTNGYTVPSPVSQSLAIEKALALSQISPRSISCIEAHGTGTALGDPIEITGLTDVFQKYTKDTSFCSISSVKSNIGHPEAAAGIAQLTKVLLQLKHKTLVRNVMHGAGLNPNIDFAQTPFIVQAKTEHWKRPLIDGREVPRRAGISSFGAGGANAHIVVEEYLPRDQERSSITITTHNPAIIVLSAKEEDRLKEYAERLLATIQEEQFEENSLADIAYTLQVGRETMEERLAMTVLSIKELEEKLKGFLQEKSGIEDFYRGQVKRNKDTLTMFTGNEDLLIENCIKSGKYSQLMDLWTKGLNFDWEKLYGNYKPRRISLPAYPFARESYWIPEVKSSITTESSVAAAIHPLLHQNTSNFSEQRFSSNFTGQEFFLADHVVKGQCVLPEAAYLEMVRAAVAEAAGTLEEEQTGLWLKNIVWARSIAVNRQPIQVHIGLYPEGNGEISYEIYTKSVEGNKEPIVHSQGTAVLSGIAKAPTVDLETLQVQCSPNTLSSNQCYETFKAMGIEYGLGYRGIEKVYVGSGQVLAKISLPQSAADTKDHYVLHPSVMEAVLQASICLRIGNDELKPIQLFALNDLELFSKCTSAMWAFIRYSDGSVAGNQGEKLDIDLYDEQGKVCVRMKGYSTKRLDDEMDAVEASTDVGTVMFYPSWKEQAVGREVTAPDYAQHLVMLCERDDVSRESIETQMGGVRYITVTNEQDGIDKRFQSYAIQVFEEIKSILESKPKGKVLIQIVVSSQKEQQLFSGLSGLSGLLKTAKLENPRIIGQLIEVEAGEDSYGIIEKLKENSRSPIDNYIRYQDGTRYVSNLSKLEVPGEKEVIPWKDQGIYLITGGSGGLGLIFAKEIVQRVKGVTLIVTGRSPLKEDKQSQLQELRLLGARIEYRQVDVNQKEAVADLIQSIQKDFGTLNGIVHGAGIIRDNFIIKKTKKELQEVMLPKVTGLVNVDQASKNLPLDFLILFSSVAGPMGNPGQADYAAANAFMDAYAKYRNTLVAEQQRHGKTLAMNWPLWKDGGMHIDEETEKMMMQSVGIITMQTSSGIRALYQSLASGKEQVMVMEGDLERIQEYLLDTPAKSDLHLSNAAMPQIDPEILKEKTVHQLKVLLGEVTKLGIARIDAEESLENYGIDSIVITQLNHELAGIFGELSKTLFYEYPNLASLAEYLVADYSQICMRWTGLGDQAQSILEPENLKKSSPALHLDSQIPVLTSLKAGRKQNRSFANNVLSNGEQEPIAIIGMSGRYPQAKNLKDYWENLKSGKDCITEIPAERWSLDGFFHPSKQEAIAQGKSYSKWGGFIDGFADFDPQFFNISPREAGNMDPQERLFLESCWEVFEDAGYTKEQLAVKYNGRIGVFAGITKTGFELYAPDLWKQGKIVFPHTSFSSVANRISYLLNLQGPSMPIDTMCSASLTAIHEASEHIRRGECEMAIAGGVNLYLHSSSYIGLSAQQMLSVDGRCKSFGQGGNGFVPGEGVGAILLKGLSQAIADEDHIYAIIRGTSINHGGKTNGYTVPNPAAQGDVIRRALDKAGVNARTTSYIEAHGTGTELGDPIEITGLSQAFRKDTQDTEFCAIGSAKSNIGHLEAAAGIAGVTKIVLQMKHQKIVPSLHAKDLNPNINFAKTPFVVQQELAEWKRPVIEINGEKKEYPRIAGISAFGAGGSNAHVVIEEYIAKEQERPRIAITTQNPAIVVLSAKNEARLKEQVQQLLIAIEEQQFTDLDLANLAYTLQVGREAMEERLAVIAGSIKELNDKLKSFVEGNNGIVQMYRGQVKCNKDTLAIFADEDLQLAIDNWISKGKYTKLLDIWVKGLVFDWNKIYGEIKPRRISLPTYPFSRERFWIPEAIKDSQVSLSDGQANFENRNKLLHRIDSEKNTSVPLKGKRISSPLKEVQFEYIMNTDNFAELKDNHNVLHVGYYQEMLCDAVKDSFNTSSYVVNHMEFLSALRFTESSSRIVNLLFSPEDENGFMKFQFNSREIDKNEWSLHVTGSLKINKDIEHNRLAVEELSYIMEQSEQYLASEFYQKIHEQGFRLGDSVKWVDQVWHRDGEILARFRPFTEAEKIYNYSIGIHPGVLDACAQLFVFAGSDCLPPGTVFMVVEMKEFHLNCVGNRDKAIWCHFILDKNGEKNNYIQGEYKLFDDDGLILVQARGKKVKKLDIKRMEVLKLTRDEVDGIKSSWIMDEIRSKTGASKTQALEQYLRQTMAEQLGMLPENLDVDEPLRDLGMDSIAAVNFISMVDKSLGIKIPAEEILQGPSIKELAATLKTEFQEIVAEPENVESRHKLGILKVEEMESYLRQIMAEQLGMLPENLDIDEPLRDLGMDSIVAVNFISMVDKSLGIKIPAEDILQGPSIKELAVTLKTKFQEFIVEPEVEKSKLKEKNQASIWYAHRIIKENAKFRLFCIPFGGAGASLYRTWQANLPDYIEVCPIQLPGKENRIKEQPIDNISDAICVLEKAIKPELDIPYGFYGHSFGALISYRLAYYLWKNSNNKPSHLFVGGFTAPSSTPNPNFERRLALLKSMGFKGIPSLSDIECFTPAQLKEIVNEIGGMKGKVVEEDMARKLIGGAFSDLRIVESFTYKEEELFDIPITAFHGKREDRVTETDMQSWSNNTTSSCKLHVLSGDHFFLNKEQNQDELLALIKEDINKYIS</sequence>
<dbReference type="InterPro" id="IPR049900">
    <property type="entry name" value="PKS_mFAS_DH"/>
</dbReference>
<dbReference type="Gene3D" id="3.40.50.720">
    <property type="entry name" value="NAD(P)-binding Rossmann-like Domain"/>
    <property type="match status" value="2"/>
</dbReference>
<keyword evidence="5" id="KW-0597">Phosphoprotein</keyword>
<feature type="coiled-coil region" evidence="9">
    <location>
        <begin position="1585"/>
        <end position="1643"/>
    </location>
</feature>
<feature type="region of interest" description="C-terminal hotdog fold" evidence="8">
    <location>
        <begin position="2707"/>
        <end position="2854"/>
    </location>
</feature>
<dbReference type="Gene3D" id="3.40.47.10">
    <property type="match status" value="3"/>
</dbReference>
<comment type="pathway">
    <text evidence="2">Antibiotic biosynthesis.</text>
</comment>
<dbReference type="Pfam" id="PF14765">
    <property type="entry name" value="PS-DH"/>
    <property type="match status" value="3"/>
</dbReference>
<dbReference type="PANTHER" id="PTHR43775">
    <property type="entry name" value="FATTY ACID SYNTHASE"/>
    <property type="match status" value="1"/>
</dbReference>
<feature type="domain" description="Carrier" evidence="10">
    <location>
        <begin position="4408"/>
        <end position="4482"/>
    </location>
</feature>
<evidence type="ECO:0000313" key="14">
    <source>
        <dbReference type="Proteomes" id="UP001165492"/>
    </source>
</evidence>
<dbReference type="InterPro" id="IPR036291">
    <property type="entry name" value="NAD(P)-bd_dom_sf"/>
</dbReference>
<dbReference type="Gene3D" id="1.10.1200.10">
    <property type="entry name" value="ACP-like"/>
    <property type="match status" value="7"/>
</dbReference>
<dbReference type="SMART" id="SM00825">
    <property type="entry name" value="PKS_KS"/>
    <property type="match status" value="3"/>
</dbReference>
<dbReference type="InterPro" id="IPR020841">
    <property type="entry name" value="PKS_Beta-ketoAc_synthase_dom"/>
</dbReference>
<evidence type="ECO:0000256" key="3">
    <source>
        <dbReference type="ARBA" id="ARBA00022450"/>
    </source>
</evidence>
<feature type="domain" description="Carrier" evidence="10">
    <location>
        <begin position="985"/>
        <end position="1062"/>
    </location>
</feature>
<organism evidence="13 14">
    <name type="scientific">Pelosinus baikalensis</name>
    <dbReference type="NCBI Taxonomy" id="2892015"/>
    <lineage>
        <taxon>Bacteria</taxon>
        <taxon>Bacillati</taxon>
        <taxon>Bacillota</taxon>
        <taxon>Negativicutes</taxon>
        <taxon>Selenomonadales</taxon>
        <taxon>Sporomusaceae</taxon>
        <taxon>Pelosinus</taxon>
    </lineage>
</organism>
<dbReference type="CDD" id="cd00833">
    <property type="entry name" value="PKS"/>
    <property type="match status" value="3"/>
</dbReference>
<dbReference type="Gene3D" id="3.40.50.1820">
    <property type="entry name" value="alpha/beta hydrolase"/>
    <property type="match status" value="1"/>
</dbReference>
<comment type="subcellular location">
    <subcellularLocation>
        <location evidence="1">Cytoplasm</location>
    </subcellularLocation>
</comment>
<evidence type="ECO:0000256" key="4">
    <source>
        <dbReference type="ARBA" id="ARBA00022490"/>
    </source>
</evidence>
<evidence type="ECO:0000256" key="1">
    <source>
        <dbReference type="ARBA" id="ARBA00004496"/>
    </source>
</evidence>
<proteinExistence type="predicted"/>
<dbReference type="Gene3D" id="1.10.1240.100">
    <property type="match status" value="3"/>
</dbReference>
<feature type="domain" description="PKS/mFAS DH" evidence="12">
    <location>
        <begin position="4082"/>
        <end position="4377"/>
    </location>
</feature>
<dbReference type="SUPFAM" id="SSF53901">
    <property type="entry name" value="Thiolase-like"/>
    <property type="match status" value="3"/>
</dbReference>
<dbReference type="InterPro" id="IPR049551">
    <property type="entry name" value="PKS_DH_C"/>
</dbReference>
<dbReference type="Pfam" id="PF21089">
    <property type="entry name" value="PKS_DH_N"/>
    <property type="match status" value="2"/>
</dbReference>
<evidence type="ECO:0000256" key="8">
    <source>
        <dbReference type="PROSITE-ProRule" id="PRU01363"/>
    </source>
</evidence>
<feature type="region of interest" description="N-terminal hotdog fold" evidence="8">
    <location>
        <begin position="2567"/>
        <end position="2693"/>
    </location>
</feature>
<feature type="domain" description="Ketosynthase family 3 (KS3)" evidence="11">
    <location>
        <begin position="1941"/>
        <end position="2379"/>
    </location>
</feature>
<dbReference type="InterPro" id="IPR016039">
    <property type="entry name" value="Thiolase-like"/>
</dbReference>
<feature type="active site" description="Proton donor; for dehydratase activity" evidence="8">
    <location>
        <position position="243"/>
    </location>
</feature>
<keyword evidence="6" id="KW-0808">Transferase</keyword>
<evidence type="ECO:0000313" key="13">
    <source>
        <dbReference type="EMBL" id="MCC5463956.1"/>
    </source>
</evidence>
<gene>
    <name evidence="13" type="ORF">LMF89_01095</name>
</gene>
<evidence type="ECO:0000259" key="12">
    <source>
        <dbReference type="PROSITE" id="PS52019"/>
    </source>
</evidence>
<keyword evidence="7" id="KW-0677">Repeat</keyword>
<dbReference type="InterPro" id="IPR057326">
    <property type="entry name" value="KR_dom"/>
</dbReference>
<dbReference type="Gene3D" id="3.10.129.110">
    <property type="entry name" value="Polyketide synthase dehydratase"/>
    <property type="match status" value="3"/>
</dbReference>
<dbReference type="EMBL" id="JAJHJB010000001">
    <property type="protein sequence ID" value="MCC5463956.1"/>
    <property type="molecule type" value="Genomic_DNA"/>
</dbReference>
<dbReference type="Pfam" id="PF02801">
    <property type="entry name" value="Ketoacyl-synt_C"/>
    <property type="match status" value="3"/>
</dbReference>
<feature type="domain" description="Carrier" evidence="10">
    <location>
        <begin position="3304"/>
        <end position="3385"/>
    </location>
</feature>
<dbReference type="PROSITE" id="PS00606">
    <property type="entry name" value="KS3_1"/>
    <property type="match status" value="2"/>
</dbReference>
<feature type="domain" description="Carrier" evidence="10">
    <location>
        <begin position="4504"/>
        <end position="4578"/>
    </location>
</feature>
<dbReference type="RefSeq" id="WP_229533487.1">
    <property type="nucleotide sequence ID" value="NZ_JAJHJB010000001.1"/>
</dbReference>
<keyword evidence="3" id="KW-0596">Phosphopantetheine</keyword>
<dbReference type="SUPFAM" id="SSF53474">
    <property type="entry name" value="alpha/beta-Hydrolases"/>
    <property type="match status" value="1"/>
</dbReference>
<dbReference type="InterPro" id="IPR049552">
    <property type="entry name" value="PKS_DH_N"/>
</dbReference>
<dbReference type="PROSITE" id="PS52019">
    <property type="entry name" value="PKS_MFAS_DH"/>
    <property type="match status" value="3"/>
</dbReference>
<feature type="domain" description="Carrier" evidence="10">
    <location>
        <begin position="1812"/>
        <end position="1888"/>
    </location>
</feature>
<keyword evidence="14" id="KW-1185">Reference proteome</keyword>
<protein>
    <submittedName>
        <fullName evidence="13">SDR family NAD(P)-dependent oxidoreductase</fullName>
    </submittedName>
</protein>
<evidence type="ECO:0000256" key="7">
    <source>
        <dbReference type="ARBA" id="ARBA00022737"/>
    </source>
</evidence>
<dbReference type="InterPro" id="IPR014031">
    <property type="entry name" value="Ketoacyl_synth_C"/>
</dbReference>
<feature type="region of interest" description="N-terminal hotdog fold" evidence="8">
    <location>
        <begin position="42"/>
        <end position="168"/>
    </location>
</feature>
<feature type="domain" description="Carrier" evidence="10">
    <location>
        <begin position="886"/>
        <end position="960"/>
    </location>
</feature>
<dbReference type="InterPro" id="IPR036736">
    <property type="entry name" value="ACP-like_sf"/>
</dbReference>
<dbReference type="SMART" id="SM00823">
    <property type="entry name" value="PKS_PP"/>
    <property type="match status" value="7"/>
</dbReference>
<dbReference type="Proteomes" id="UP001165492">
    <property type="component" value="Unassembled WGS sequence"/>
</dbReference>
<evidence type="ECO:0000259" key="11">
    <source>
        <dbReference type="PROSITE" id="PS52004"/>
    </source>
</evidence>
<reference evidence="13" key="1">
    <citation type="submission" date="2021-11" db="EMBL/GenBank/DDBJ databases">
        <title>Description of a new species Pelosinus isolated from the bottom sediments of Lake Baikal.</title>
        <authorList>
            <person name="Zakharyuk A."/>
        </authorList>
    </citation>
    <scope>NUCLEOTIDE SEQUENCE</scope>
    <source>
        <strain evidence="13">Bkl1</strain>
    </source>
</reference>
<dbReference type="SUPFAM" id="SSF47336">
    <property type="entry name" value="ACP-like"/>
    <property type="match status" value="7"/>
</dbReference>
<dbReference type="SMART" id="SM00822">
    <property type="entry name" value="PKS_KR"/>
    <property type="match status" value="2"/>
</dbReference>
<dbReference type="InterPro" id="IPR029058">
    <property type="entry name" value="AB_hydrolase_fold"/>
</dbReference>
<dbReference type="InterPro" id="IPR020807">
    <property type="entry name" value="PKS_DH"/>
</dbReference>
<keyword evidence="4" id="KW-0963">Cytoplasm</keyword>
<dbReference type="Pfam" id="PF00109">
    <property type="entry name" value="ketoacyl-synt"/>
    <property type="match status" value="3"/>
</dbReference>
<feature type="domain" description="Ketosynthase family 3 (KS3)" evidence="11">
    <location>
        <begin position="1123"/>
        <end position="1560"/>
    </location>
</feature>
<feature type="domain" description="Ketosynthase family 3 (KS3)" evidence="11">
    <location>
        <begin position="3447"/>
        <end position="3885"/>
    </location>
</feature>
<comment type="caution">
    <text evidence="13">The sequence shown here is derived from an EMBL/GenBank/DDBJ whole genome shotgun (WGS) entry which is preliminary data.</text>
</comment>
<feature type="region of interest" description="C-terminal hotdog fold" evidence="8">
    <location>
        <begin position="4228"/>
        <end position="4377"/>
    </location>
</feature>
<dbReference type="InterPro" id="IPR020806">
    <property type="entry name" value="PKS_PP-bd"/>
</dbReference>
<evidence type="ECO:0000256" key="5">
    <source>
        <dbReference type="ARBA" id="ARBA00022553"/>
    </source>
</evidence>
<dbReference type="Pfam" id="PF00975">
    <property type="entry name" value="Thioesterase"/>
    <property type="match status" value="1"/>
</dbReference>
<name>A0ABS8HLA9_9FIRM</name>
<feature type="active site" description="Proton acceptor; for dehydratase activity" evidence="8">
    <location>
        <position position="71"/>
    </location>
</feature>
<dbReference type="InterPro" id="IPR001031">
    <property type="entry name" value="Thioesterase"/>
</dbReference>
<dbReference type="InterPro" id="IPR013968">
    <property type="entry name" value="PKS_KR"/>
</dbReference>
<dbReference type="SMART" id="SM01294">
    <property type="entry name" value="PKS_PP_betabranch"/>
    <property type="match status" value="5"/>
</dbReference>
<dbReference type="InterPro" id="IPR009081">
    <property type="entry name" value="PP-bd_ACP"/>
</dbReference>
<dbReference type="PROSITE" id="PS52004">
    <property type="entry name" value="KS3_2"/>
    <property type="match status" value="3"/>
</dbReference>
<dbReference type="InterPro" id="IPR018201">
    <property type="entry name" value="Ketoacyl_synth_AS"/>
</dbReference>
<evidence type="ECO:0000259" key="10">
    <source>
        <dbReference type="PROSITE" id="PS50075"/>
    </source>
</evidence>
<dbReference type="InterPro" id="IPR014030">
    <property type="entry name" value="Ketoacyl_synth_N"/>
</dbReference>
<dbReference type="CDD" id="cd08953">
    <property type="entry name" value="KR_2_SDR_x"/>
    <property type="match status" value="2"/>
</dbReference>
<dbReference type="SUPFAM" id="SSF51735">
    <property type="entry name" value="NAD(P)-binding Rossmann-fold domains"/>
    <property type="match status" value="2"/>
</dbReference>
<keyword evidence="9" id="KW-0175">Coiled coil</keyword>
<dbReference type="Pfam" id="PF00550">
    <property type="entry name" value="PP-binding"/>
    <property type="match status" value="7"/>
</dbReference>
<accession>A0ABS8HLA9</accession>
<feature type="region of interest" description="C-terminal hotdog fold" evidence="8">
    <location>
        <begin position="182"/>
        <end position="330"/>
    </location>
</feature>
<feature type="domain" description="PKS/mFAS DH" evidence="12">
    <location>
        <begin position="42"/>
        <end position="330"/>
    </location>
</feature>